<evidence type="ECO:0000256" key="1">
    <source>
        <dbReference type="ARBA" id="ARBA00009798"/>
    </source>
</evidence>
<proteinExistence type="inferred from homology"/>
<organism evidence="6 7">
    <name type="scientific">Ruania alkalisoli</name>
    <dbReference type="NCBI Taxonomy" id="2779775"/>
    <lineage>
        <taxon>Bacteria</taxon>
        <taxon>Bacillati</taxon>
        <taxon>Actinomycetota</taxon>
        <taxon>Actinomycetes</taxon>
        <taxon>Micrococcales</taxon>
        <taxon>Ruaniaceae</taxon>
        <taxon>Ruania</taxon>
    </lineage>
</organism>
<dbReference type="Gene3D" id="3.90.960.10">
    <property type="entry name" value="YbaK/aminoacyl-tRNA synthetase-associated domain"/>
    <property type="match status" value="1"/>
</dbReference>
<dbReference type="GO" id="GO:0002161">
    <property type="term" value="F:aminoacyl-tRNA deacylase activity"/>
    <property type="evidence" value="ECO:0007669"/>
    <property type="project" value="InterPro"/>
</dbReference>
<dbReference type="PANTHER" id="PTHR30411">
    <property type="entry name" value="CYTOPLASMIC PROTEIN"/>
    <property type="match status" value="1"/>
</dbReference>
<evidence type="ECO:0000313" key="6">
    <source>
        <dbReference type="EMBL" id="QOR69553.1"/>
    </source>
</evidence>
<dbReference type="EC" id="4.2.-.-" evidence="4"/>
<dbReference type="GO" id="GO:0016829">
    <property type="term" value="F:lyase activity"/>
    <property type="evidence" value="ECO:0007669"/>
    <property type="project" value="UniProtKB-KW"/>
</dbReference>
<dbReference type="GO" id="GO:0006412">
    <property type="term" value="P:translation"/>
    <property type="evidence" value="ECO:0007669"/>
    <property type="project" value="UniProtKB-KW"/>
</dbReference>
<reference evidence="6 7" key="1">
    <citation type="submission" date="2020-10" db="EMBL/GenBank/DDBJ databases">
        <title>Haloactinobacterium sp. RN3S43, a bacterium isolated from saline soil.</title>
        <authorList>
            <person name="Sun J.-Q."/>
        </authorList>
    </citation>
    <scope>NUCLEOTIDE SEQUENCE [LARGE SCALE GENOMIC DNA]</scope>
    <source>
        <strain evidence="6 7">RN3S43</strain>
    </source>
</reference>
<keyword evidence="3 4" id="KW-0456">Lyase</keyword>
<dbReference type="Pfam" id="PF04073">
    <property type="entry name" value="tRNA_edit"/>
    <property type="match status" value="1"/>
</dbReference>
<gene>
    <name evidence="6" type="primary">ybaK</name>
    <name evidence="6" type="ORF">IM660_12790</name>
</gene>
<name>A0A7M1SSI1_9MICO</name>
<feature type="domain" description="YbaK/aminoacyl-tRNA synthetase-associated" evidence="5">
    <location>
        <begin position="45"/>
        <end position="160"/>
    </location>
</feature>
<dbReference type="KEGG" id="halt:IM660_12790"/>
<protein>
    <recommendedName>
        <fullName evidence="4">Cys-tRNA(Pro)/Cys-tRNA(Cys) deacylase</fullName>
        <ecNumber evidence="4">4.2.-.-</ecNumber>
    </recommendedName>
</protein>
<evidence type="ECO:0000256" key="4">
    <source>
        <dbReference type="PIRNR" id="PIRNR006181"/>
    </source>
</evidence>
<dbReference type="NCBIfam" id="TIGR00011">
    <property type="entry name" value="YbaK_EbsC"/>
    <property type="match status" value="1"/>
</dbReference>
<keyword evidence="2 4" id="KW-0648">Protein biosynthesis</keyword>
<dbReference type="PIRSF" id="PIRSF006181">
    <property type="entry name" value="EbsC_YbaK"/>
    <property type="match status" value="1"/>
</dbReference>
<dbReference type="PANTHER" id="PTHR30411:SF0">
    <property type="entry name" value="CYS-TRNA(PRO)_CYS-TRNA(CYS) DEACYLASE YBAK"/>
    <property type="match status" value="1"/>
</dbReference>
<keyword evidence="7" id="KW-1185">Reference proteome</keyword>
<dbReference type="InterPro" id="IPR036754">
    <property type="entry name" value="YbaK/aa-tRNA-synt-asso_dom_sf"/>
</dbReference>
<comment type="similarity">
    <text evidence="1 4">Belongs to the prolyl-tRNA editing family. YbaK/EbsC subfamily.</text>
</comment>
<sequence>MGKKKNASEGGPATPATVALDRAGLTYQAHPYTHDPASDLSYGLEAAAALGVPPEVVFKTLVAKVDGLRAAQGLAVAVLPVTATLDLKALAQALGCKKAAMAEPAAAERSSGYVTGGISPIGQRTALPTVIDSSAEQLERVYVSGGRRGFDISLAPTDLIVVADAQVAPIARPGCCR</sequence>
<dbReference type="SUPFAM" id="SSF55826">
    <property type="entry name" value="YbaK/ProRS associated domain"/>
    <property type="match status" value="1"/>
</dbReference>
<dbReference type="RefSeq" id="WP_193496012.1">
    <property type="nucleotide sequence ID" value="NZ_CP063169.1"/>
</dbReference>
<evidence type="ECO:0000313" key="7">
    <source>
        <dbReference type="Proteomes" id="UP000593758"/>
    </source>
</evidence>
<dbReference type="InterPro" id="IPR007214">
    <property type="entry name" value="YbaK/aa-tRNA-synth-assoc-dom"/>
</dbReference>
<accession>A0A7M1SSI1</accession>
<evidence type="ECO:0000256" key="3">
    <source>
        <dbReference type="ARBA" id="ARBA00023239"/>
    </source>
</evidence>
<evidence type="ECO:0000256" key="2">
    <source>
        <dbReference type="ARBA" id="ARBA00022917"/>
    </source>
</evidence>
<dbReference type="InterPro" id="IPR004369">
    <property type="entry name" value="Prolyl-tRNA_editing_YbaK/EbsC"/>
</dbReference>
<evidence type="ECO:0000259" key="5">
    <source>
        <dbReference type="Pfam" id="PF04073"/>
    </source>
</evidence>
<dbReference type="Proteomes" id="UP000593758">
    <property type="component" value="Chromosome"/>
</dbReference>
<dbReference type="EMBL" id="CP063169">
    <property type="protein sequence ID" value="QOR69553.1"/>
    <property type="molecule type" value="Genomic_DNA"/>
</dbReference>
<dbReference type="AlphaFoldDB" id="A0A7M1SSI1"/>
<dbReference type="CDD" id="cd00002">
    <property type="entry name" value="YbaK_deacylase"/>
    <property type="match status" value="1"/>
</dbReference>